<dbReference type="PANTHER" id="PTHR33209">
    <property type="entry name" value="PROTEASE 4"/>
    <property type="match status" value="1"/>
</dbReference>
<dbReference type="CDD" id="cd07023">
    <property type="entry name" value="S49_Sppa_N_C"/>
    <property type="match status" value="1"/>
</dbReference>
<evidence type="ECO:0000256" key="2">
    <source>
        <dbReference type="ARBA" id="ARBA00008683"/>
    </source>
</evidence>
<comment type="caution">
    <text evidence="9">The sequence shown here is derived from an EMBL/GenBank/DDBJ whole genome shotgun (WGS) entry which is preliminary data.</text>
</comment>
<evidence type="ECO:0000256" key="6">
    <source>
        <dbReference type="ARBA" id="ARBA00023136"/>
    </source>
</evidence>
<evidence type="ECO:0000256" key="3">
    <source>
        <dbReference type="ARBA" id="ARBA00022670"/>
    </source>
</evidence>
<comment type="subcellular location">
    <subcellularLocation>
        <location evidence="1">Membrane</location>
    </subcellularLocation>
</comment>
<feature type="domain" description="Peptidase S49" evidence="8">
    <location>
        <begin position="361"/>
        <end position="513"/>
    </location>
</feature>
<keyword evidence="7" id="KW-1133">Transmembrane helix</keyword>
<dbReference type="InterPro" id="IPR047272">
    <property type="entry name" value="S49_SppA_C"/>
</dbReference>
<dbReference type="Gene3D" id="3.90.226.10">
    <property type="entry name" value="2-enoyl-CoA Hydratase, Chain A, domain 1"/>
    <property type="match status" value="3"/>
</dbReference>
<dbReference type="EMBL" id="JAASQL010000005">
    <property type="protein sequence ID" value="NIJ46222.1"/>
    <property type="molecule type" value="Genomic_DNA"/>
</dbReference>
<evidence type="ECO:0000256" key="4">
    <source>
        <dbReference type="ARBA" id="ARBA00022801"/>
    </source>
</evidence>
<dbReference type="PIRSF" id="PIRSF001217">
    <property type="entry name" value="Protease_4_SppA"/>
    <property type="match status" value="1"/>
</dbReference>
<reference evidence="9 10" key="1">
    <citation type="submission" date="2020-03" db="EMBL/GenBank/DDBJ databases">
        <title>Genomic Encyclopedia of Type Strains, Phase IV (KMG-IV): sequencing the most valuable type-strain genomes for metagenomic binning, comparative biology and taxonomic classification.</title>
        <authorList>
            <person name="Goeker M."/>
        </authorList>
    </citation>
    <scope>NUCLEOTIDE SEQUENCE [LARGE SCALE GENOMIC DNA]</scope>
    <source>
        <strain evidence="9 10">DSM 101599</strain>
    </source>
</reference>
<dbReference type="EC" id="3.4.21.-" evidence="9"/>
<protein>
    <submittedName>
        <fullName evidence="9">Protease-4</fullName>
        <ecNumber evidence="9">3.4.21.-</ecNumber>
    </submittedName>
</protein>
<dbReference type="NCBIfam" id="TIGR00705">
    <property type="entry name" value="SppA_67K"/>
    <property type="match status" value="1"/>
</dbReference>
<dbReference type="InterPro" id="IPR004634">
    <property type="entry name" value="Pept_S49_pIV"/>
</dbReference>
<sequence length="578" mass="63749">MNFIKSVLSSMVAIWLVIVVFVLVGIGFVVAISDDIVEEVKPNTVLEIDLSGEMNDFAPNGIDPVSEVLGFEEKTVGFNNVCKAIEGATYDKNINGISITNLPATMGWAQATALRKMLKTFKSKGKFVYAYNDVYSQKDYYVNSIADSVFMSPLGYVELKGLHSEVLFYKSFQEKYGVKMEVIRHGKYKSAVEPFIADEMSDSNEKQISELIQGLWTEIHKSIFTSRKINVEQAVMNYYGESSKAALENNLIDGVVYKDTYQDKLKKRLGNDKLKKISITNYITNQSLLSLAAKGDQIAVVYAQGEIIYGEGELTVIGQKKMIKALNKAADNKNVKAIVFRINSPGGSALASDLIWRAVEKAKEKKPVIVSMGNLAASGGYYIAAGADRIFAEPTTITGSIGVFGMLPNAAQLAKKIGINAQVVSTHNNGAHYSVVQPLDMRFKKVVKNSIEHIYDEFLDRVSKGRNMTKNQVDEIAQGRVWTGLKALEIGLIDELGGLDSAIAYAANKVNVKEYSLKEYPEYELDFKELFSLGTFLKSTTNIDAVLTNTGLDKVIAVKKVLEIKGAQARIPFEINVE</sequence>
<dbReference type="Pfam" id="PF01343">
    <property type="entry name" value="Peptidase_S49"/>
    <property type="match status" value="2"/>
</dbReference>
<dbReference type="GO" id="GO:0006508">
    <property type="term" value="P:proteolysis"/>
    <property type="evidence" value="ECO:0007669"/>
    <property type="project" value="UniProtKB-KW"/>
</dbReference>
<keyword evidence="10" id="KW-1185">Reference proteome</keyword>
<feature type="transmembrane region" description="Helical" evidence="7">
    <location>
        <begin position="12"/>
        <end position="32"/>
    </location>
</feature>
<dbReference type="InterPro" id="IPR047217">
    <property type="entry name" value="S49_SppA_67K_type_N"/>
</dbReference>
<dbReference type="InterPro" id="IPR029045">
    <property type="entry name" value="ClpP/crotonase-like_dom_sf"/>
</dbReference>
<keyword evidence="5" id="KW-0720">Serine protease</keyword>
<dbReference type="InterPro" id="IPR004635">
    <property type="entry name" value="Pept_S49_SppA"/>
</dbReference>
<organism evidence="9 10">
    <name type="scientific">Wenyingzhuangia heitensis</name>
    <dbReference type="NCBI Taxonomy" id="1487859"/>
    <lineage>
        <taxon>Bacteria</taxon>
        <taxon>Pseudomonadati</taxon>
        <taxon>Bacteroidota</taxon>
        <taxon>Flavobacteriia</taxon>
        <taxon>Flavobacteriales</taxon>
        <taxon>Flavobacteriaceae</taxon>
        <taxon>Wenyingzhuangia</taxon>
    </lineage>
</organism>
<evidence type="ECO:0000259" key="8">
    <source>
        <dbReference type="Pfam" id="PF01343"/>
    </source>
</evidence>
<dbReference type="PANTHER" id="PTHR33209:SF1">
    <property type="entry name" value="PEPTIDASE S49 DOMAIN-CONTAINING PROTEIN"/>
    <property type="match status" value="1"/>
</dbReference>
<dbReference type="CDD" id="cd07018">
    <property type="entry name" value="S49_SppA_67K_type"/>
    <property type="match status" value="1"/>
</dbReference>
<dbReference type="Proteomes" id="UP000745859">
    <property type="component" value="Unassembled WGS sequence"/>
</dbReference>
<keyword evidence="6 7" id="KW-0472">Membrane</keyword>
<evidence type="ECO:0000313" key="9">
    <source>
        <dbReference type="EMBL" id="NIJ46222.1"/>
    </source>
</evidence>
<evidence type="ECO:0000313" key="10">
    <source>
        <dbReference type="Proteomes" id="UP000745859"/>
    </source>
</evidence>
<accession>A0ABX0UBM9</accession>
<gene>
    <name evidence="9" type="ORF">FHR24_002706</name>
</gene>
<evidence type="ECO:0000256" key="7">
    <source>
        <dbReference type="SAM" id="Phobius"/>
    </source>
</evidence>
<keyword evidence="7" id="KW-0812">Transmembrane</keyword>
<dbReference type="SUPFAM" id="SSF52096">
    <property type="entry name" value="ClpP/crotonase"/>
    <property type="match status" value="2"/>
</dbReference>
<dbReference type="RefSeq" id="WP_167189898.1">
    <property type="nucleotide sequence ID" value="NZ_JAASQL010000005.1"/>
</dbReference>
<dbReference type="InterPro" id="IPR002142">
    <property type="entry name" value="Peptidase_S49"/>
</dbReference>
<dbReference type="GO" id="GO:0008233">
    <property type="term" value="F:peptidase activity"/>
    <property type="evidence" value="ECO:0007669"/>
    <property type="project" value="UniProtKB-KW"/>
</dbReference>
<evidence type="ECO:0000256" key="1">
    <source>
        <dbReference type="ARBA" id="ARBA00004370"/>
    </source>
</evidence>
<proteinExistence type="inferred from homology"/>
<keyword evidence="3 9" id="KW-0645">Protease</keyword>
<comment type="similarity">
    <text evidence="2">Belongs to the peptidase S49 family.</text>
</comment>
<name>A0ABX0UBM9_9FLAO</name>
<feature type="domain" description="Peptidase S49" evidence="8">
    <location>
        <begin position="121"/>
        <end position="268"/>
    </location>
</feature>
<evidence type="ECO:0000256" key="5">
    <source>
        <dbReference type="ARBA" id="ARBA00022825"/>
    </source>
</evidence>
<dbReference type="NCBIfam" id="TIGR00706">
    <property type="entry name" value="SppA_dom"/>
    <property type="match status" value="1"/>
</dbReference>
<keyword evidence="4 9" id="KW-0378">Hydrolase</keyword>